<evidence type="ECO:0000313" key="2">
    <source>
        <dbReference type="Proteomes" id="UP001631969"/>
    </source>
</evidence>
<name>A0ACC7NWG6_9BACL</name>
<accession>A0ACC7NWG6</accession>
<proteinExistence type="predicted"/>
<organism evidence="1 2">
    <name type="scientific">Paenibacillus mesotrionivorans</name>
    <dbReference type="NCBI Taxonomy" id="3160968"/>
    <lineage>
        <taxon>Bacteria</taxon>
        <taxon>Bacillati</taxon>
        <taxon>Bacillota</taxon>
        <taxon>Bacilli</taxon>
        <taxon>Bacillales</taxon>
        <taxon>Paenibacillaceae</taxon>
        <taxon>Paenibacillus</taxon>
    </lineage>
</organism>
<comment type="caution">
    <text evidence="1">The sequence shown here is derived from an EMBL/GenBank/DDBJ whole genome shotgun (WGS) entry which is preliminary data.</text>
</comment>
<keyword evidence="2" id="KW-1185">Reference proteome</keyword>
<dbReference type="Proteomes" id="UP001631969">
    <property type="component" value="Unassembled WGS sequence"/>
</dbReference>
<sequence length="210" mass="24246">MTPALKDIIRFLGAEEWASDKNQYSLHITKGIIYKRSYLEFEEEGNKEVGTINEATLKQVVKFIEEAEGNVSPESSEISLQKVIGPYLFMINYPPTAIEYCLTVNKLGPDVLPWKEVADLWSNRIPFVANKKEIRFYKSGKIIVLPFNNEKRALYYLQRAFRRNAYLLNSYEGIHEDDLKLTEILTLVNGDIVIIRYDGGAVEIQYLQTR</sequence>
<reference evidence="1" key="1">
    <citation type="submission" date="2024-12" db="EMBL/GenBank/DDBJ databases">
        <authorList>
            <person name="Wu N."/>
        </authorList>
    </citation>
    <scope>NUCLEOTIDE SEQUENCE</scope>
    <source>
        <strain evidence="1">P15</strain>
    </source>
</reference>
<dbReference type="EMBL" id="JBJURJ010000007">
    <property type="protein sequence ID" value="MFM9329033.1"/>
    <property type="molecule type" value="Genomic_DNA"/>
</dbReference>
<gene>
    <name evidence="1" type="ORF">ACI1P1_12120</name>
</gene>
<protein>
    <submittedName>
        <fullName evidence="1">Uncharacterized protein</fullName>
    </submittedName>
</protein>
<evidence type="ECO:0000313" key="1">
    <source>
        <dbReference type="EMBL" id="MFM9329033.1"/>
    </source>
</evidence>